<evidence type="ECO:0000313" key="3">
    <source>
        <dbReference type="Proteomes" id="UP001175227"/>
    </source>
</evidence>
<evidence type="ECO:0000313" key="2">
    <source>
        <dbReference type="EMBL" id="KAK0484988.1"/>
    </source>
</evidence>
<dbReference type="EMBL" id="JAUEPR010000005">
    <property type="protein sequence ID" value="KAK0484988.1"/>
    <property type="molecule type" value="Genomic_DNA"/>
</dbReference>
<proteinExistence type="predicted"/>
<feature type="compositionally biased region" description="Basic and acidic residues" evidence="1">
    <location>
        <begin position="83"/>
        <end position="100"/>
    </location>
</feature>
<dbReference type="AlphaFoldDB" id="A0AA39PKP3"/>
<comment type="caution">
    <text evidence="2">The sequence shown here is derived from an EMBL/GenBank/DDBJ whole genome shotgun (WGS) entry which is preliminary data.</text>
</comment>
<sequence length="183" mass="19999">MTRRRVRHAVQRLAAKLCAAIFDRHLAYYKGEPNRTQVIESDANSSRQPLAPRSDIFCTENARVSSDGSVSDFEDVGMTEDTIRRSASESGPDKTFEDLKSNGSSVNGESFGVSKSPRMGAAIDTVSAGTIRNAVPSLQKLPTHDEVIRSGSDGTSVCILNNSLDVCTMPPHKWIEHVDHVRL</sequence>
<feature type="region of interest" description="Disordered" evidence="1">
    <location>
        <begin position="83"/>
        <end position="113"/>
    </location>
</feature>
<keyword evidence="3" id="KW-1185">Reference proteome</keyword>
<dbReference type="Proteomes" id="UP001175227">
    <property type="component" value="Unassembled WGS sequence"/>
</dbReference>
<name>A0AA39PKP3_9AGAR</name>
<accession>A0AA39PKP3</accession>
<reference evidence="2" key="1">
    <citation type="submission" date="2023-06" db="EMBL/GenBank/DDBJ databases">
        <authorList>
            <consortium name="Lawrence Berkeley National Laboratory"/>
            <person name="Ahrendt S."/>
            <person name="Sahu N."/>
            <person name="Indic B."/>
            <person name="Wong-Bajracharya J."/>
            <person name="Merenyi Z."/>
            <person name="Ke H.-M."/>
            <person name="Monk M."/>
            <person name="Kocsube S."/>
            <person name="Drula E."/>
            <person name="Lipzen A."/>
            <person name="Balint B."/>
            <person name="Henrissat B."/>
            <person name="Andreopoulos B."/>
            <person name="Martin F.M."/>
            <person name="Harder C.B."/>
            <person name="Rigling D."/>
            <person name="Ford K.L."/>
            <person name="Foster G.D."/>
            <person name="Pangilinan J."/>
            <person name="Papanicolaou A."/>
            <person name="Barry K."/>
            <person name="LaButti K."/>
            <person name="Viragh M."/>
            <person name="Koriabine M."/>
            <person name="Yan M."/>
            <person name="Riley R."/>
            <person name="Champramary S."/>
            <person name="Plett K.L."/>
            <person name="Tsai I.J."/>
            <person name="Slot J."/>
            <person name="Sipos G."/>
            <person name="Plett J."/>
            <person name="Nagy L.G."/>
            <person name="Grigoriev I.V."/>
        </authorList>
    </citation>
    <scope>NUCLEOTIDE SEQUENCE</scope>
    <source>
        <strain evidence="2">ICMP 16352</strain>
    </source>
</reference>
<protein>
    <submittedName>
        <fullName evidence="2">Uncharacterized protein</fullName>
    </submittedName>
</protein>
<organism evidence="2 3">
    <name type="scientific">Armillaria novae-zelandiae</name>
    <dbReference type="NCBI Taxonomy" id="153914"/>
    <lineage>
        <taxon>Eukaryota</taxon>
        <taxon>Fungi</taxon>
        <taxon>Dikarya</taxon>
        <taxon>Basidiomycota</taxon>
        <taxon>Agaricomycotina</taxon>
        <taxon>Agaricomycetes</taxon>
        <taxon>Agaricomycetidae</taxon>
        <taxon>Agaricales</taxon>
        <taxon>Marasmiineae</taxon>
        <taxon>Physalacriaceae</taxon>
        <taxon>Armillaria</taxon>
    </lineage>
</organism>
<gene>
    <name evidence="2" type="ORF">IW261DRAFT_871498</name>
</gene>
<evidence type="ECO:0000256" key="1">
    <source>
        <dbReference type="SAM" id="MobiDB-lite"/>
    </source>
</evidence>